<dbReference type="PROSITE" id="PS50005">
    <property type="entry name" value="TPR"/>
    <property type="match status" value="1"/>
</dbReference>
<evidence type="ECO:0000256" key="2">
    <source>
        <dbReference type="SAM" id="SignalP"/>
    </source>
</evidence>
<reference evidence="4" key="1">
    <citation type="journal article" date="2019" name="Int. J. Syst. Evol. Microbiol.">
        <title>The Global Catalogue of Microorganisms (GCM) 10K type strain sequencing project: providing services to taxonomists for standard genome sequencing and annotation.</title>
        <authorList>
            <consortium name="The Broad Institute Genomics Platform"/>
            <consortium name="The Broad Institute Genome Sequencing Center for Infectious Disease"/>
            <person name="Wu L."/>
            <person name="Ma J."/>
        </authorList>
    </citation>
    <scope>NUCLEOTIDE SEQUENCE [LARGE SCALE GENOMIC DNA]</scope>
    <source>
        <strain evidence="4">KCTC 23713</strain>
    </source>
</reference>
<dbReference type="Pfam" id="PF14559">
    <property type="entry name" value="TPR_19"/>
    <property type="match status" value="1"/>
</dbReference>
<dbReference type="SUPFAM" id="SSF48452">
    <property type="entry name" value="TPR-like"/>
    <property type="match status" value="1"/>
</dbReference>
<evidence type="ECO:0000256" key="1">
    <source>
        <dbReference type="PROSITE-ProRule" id="PRU00339"/>
    </source>
</evidence>
<comment type="caution">
    <text evidence="3">The sequence shown here is derived from an EMBL/GenBank/DDBJ whole genome shotgun (WGS) entry which is preliminary data.</text>
</comment>
<dbReference type="Gene3D" id="1.25.40.10">
    <property type="entry name" value="Tetratricopeptide repeat domain"/>
    <property type="match status" value="1"/>
</dbReference>
<evidence type="ECO:0000313" key="3">
    <source>
        <dbReference type="EMBL" id="GHD78488.1"/>
    </source>
</evidence>
<proteinExistence type="predicted"/>
<dbReference type="EMBL" id="BMYP01000025">
    <property type="protein sequence ID" value="GHD78488.1"/>
    <property type="molecule type" value="Genomic_DNA"/>
</dbReference>
<name>A0ABQ3HA80_9NEIS</name>
<feature type="repeat" description="TPR" evidence="1">
    <location>
        <begin position="57"/>
        <end position="90"/>
    </location>
</feature>
<accession>A0ABQ3HA80</accession>
<sequence length="413" mass="45786">MPPKQRIKTLAAILLTMASTASHADNWQEMQAQLATLSPQDALQALLQAPPAIRQQTEYHYWLGTYALQAGDTQLAITHLEQALLLQPDHAGAWYDYGMALCRDGQRTSCQNILEAAKARYGLPPALQQQTGPAITINGELRSHVGRSSNYNAGSQADRMDILLSGQSISLPLSGDSRAQAASYHDIALDLQLFSHRLPSISLNTGFYARRPISGQQTLAEYGNWHGELSHESGNQRLALNLAVFKDSLLGRQSKIGLWWQGRQAALGWQTGIEQNRTQQQPYLTLNAGSSLILGRAGQIRLTAEQDQRQTTRPGQSQRRLAIGYNLPLLLLQTARLDAGYRWQQARDSAPFSPLTGTTIRRQNLQELSAVLTWPLTNTLALRSELLHSRQQSNIALFRQQETRLAIGIAARF</sequence>
<dbReference type="RefSeq" id="WP_189353568.1">
    <property type="nucleotide sequence ID" value="NZ_BMYP01000025.1"/>
</dbReference>
<protein>
    <recommendedName>
        <fullName evidence="5">Tetratricopeptide repeat protein</fullName>
    </recommendedName>
</protein>
<keyword evidence="4" id="KW-1185">Reference proteome</keyword>
<dbReference type="InterPro" id="IPR011990">
    <property type="entry name" value="TPR-like_helical_dom_sf"/>
</dbReference>
<feature type="signal peptide" evidence="2">
    <location>
        <begin position="1"/>
        <end position="24"/>
    </location>
</feature>
<keyword evidence="1" id="KW-0802">TPR repeat</keyword>
<gene>
    <name evidence="3" type="ORF">GCM10011419_20610</name>
</gene>
<organism evidence="3 4">
    <name type="scientific">Vogesella fluminis</name>
    <dbReference type="NCBI Taxonomy" id="1069161"/>
    <lineage>
        <taxon>Bacteria</taxon>
        <taxon>Pseudomonadati</taxon>
        <taxon>Pseudomonadota</taxon>
        <taxon>Betaproteobacteria</taxon>
        <taxon>Neisseriales</taxon>
        <taxon>Chromobacteriaceae</taxon>
        <taxon>Vogesella</taxon>
    </lineage>
</organism>
<keyword evidence="2" id="KW-0732">Signal</keyword>
<dbReference type="InterPro" id="IPR019734">
    <property type="entry name" value="TPR_rpt"/>
</dbReference>
<evidence type="ECO:0008006" key="5">
    <source>
        <dbReference type="Google" id="ProtNLM"/>
    </source>
</evidence>
<feature type="chain" id="PRO_5045669288" description="Tetratricopeptide repeat protein" evidence="2">
    <location>
        <begin position="25"/>
        <end position="413"/>
    </location>
</feature>
<evidence type="ECO:0000313" key="4">
    <source>
        <dbReference type="Proteomes" id="UP000662678"/>
    </source>
</evidence>
<dbReference type="Proteomes" id="UP000662678">
    <property type="component" value="Unassembled WGS sequence"/>
</dbReference>